<accession>A0ABW7F355</accession>
<keyword evidence="2" id="KW-1185">Reference proteome</keyword>
<evidence type="ECO:0000313" key="1">
    <source>
        <dbReference type="EMBL" id="MFG6430075.1"/>
    </source>
</evidence>
<comment type="caution">
    <text evidence="1">The sequence shown here is derived from an EMBL/GenBank/DDBJ whole genome shotgun (WGS) entry which is preliminary data.</text>
</comment>
<gene>
    <name evidence="1" type="ORF">ACG00Y_09145</name>
</gene>
<sequence>MTPAPDVVVARADADASGGWPVALWVIGAGRSHFIVRAPREQLGRLAWRRADARALMALERFGAPTLTRSLDSHPCPTGLNWGYIVQEYPALDDPGESGSLAQADCGGRSCGGAAWRVDLPARDGQTLPVARMLPGLAATRPEWLVLYIVSPLQSLPLKGVPQLHLADALRGPRSMAQWSQLRLPADAAARFPAIHTALLERAAEDQGLAQASVLMRADMLSGGRRAGRLHDWEADEAQRRALGLDGKALSGHAIVRLLLRLAPGDRPAVLEPHGAPWQAAAEYSEKLKALVPWPETPASCRSRLSAMNCEAACERKVASMAQAPSGGFYADPALDTMAPAQRLPACLQSCLSQKGAAEVSLQQRFDAIAERQQQAWRWVEQMTGRPAAEWHAR</sequence>
<dbReference type="EMBL" id="JBIGHV010000003">
    <property type="protein sequence ID" value="MFG6430075.1"/>
    <property type="molecule type" value="Genomic_DNA"/>
</dbReference>
<organism evidence="1 2">
    <name type="scientific">Pelomonas parva</name>
    <dbReference type="NCBI Taxonomy" id="3299032"/>
    <lineage>
        <taxon>Bacteria</taxon>
        <taxon>Pseudomonadati</taxon>
        <taxon>Pseudomonadota</taxon>
        <taxon>Betaproteobacteria</taxon>
        <taxon>Burkholderiales</taxon>
        <taxon>Sphaerotilaceae</taxon>
        <taxon>Roseateles</taxon>
    </lineage>
</organism>
<reference evidence="1 2" key="1">
    <citation type="submission" date="2024-08" db="EMBL/GenBank/DDBJ databases">
        <authorList>
            <person name="Lu H."/>
        </authorList>
    </citation>
    <scope>NUCLEOTIDE SEQUENCE [LARGE SCALE GENOMIC DNA]</scope>
    <source>
        <strain evidence="1 2">LYH14W</strain>
    </source>
</reference>
<proteinExistence type="predicted"/>
<evidence type="ECO:0000313" key="2">
    <source>
        <dbReference type="Proteomes" id="UP001606210"/>
    </source>
</evidence>
<name>A0ABW7F355_9BURK</name>
<protein>
    <submittedName>
        <fullName evidence="1">Uncharacterized protein</fullName>
    </submittedName>
</protein>
<dbReference type="RefSeq" id="WP_394478066.1">
    <property type="nucleotide sequence ID" value="NZ_JBIGHV010000003.1"/>
</dbReference>
<dbReference type="Proteomes" id="UP001606210">
    <property type="component" value="Unassembled WGS sequence"/>
</dbReference>